<dbReference type="InterPro" id="IPR000719">
    <property type="entry name" value="Prot_kinase_dom"/>
</dbReference>
<feature type="domain" description="Protein kinase" evidence="2">
    <location>
        <begin position="1"/>
        <end position="325"/>
    </location>
</feature>
<organism evidence="3 4">
    <name type="scientific">Paxillus involutus ATCC 200175</name>
    <dbReference type="NCBI Taxonomy" id="664439"/>
    <lineage>
        <taxon>Eukaryota</taxon>
        <taxon>Fungi</taxon>
        <taxon>Dikarya</taxon>
        <taxon>Basidiomycota</taxon>
        <taxon>Agaricomycotina</taxon>
        <taxon>Agaricomycetes</taxon>
        <taxon>Agaricomycetidae</taxon>
        <taxon>Boletales</taxon>
        <taxon>Paxilineae</taxon>
        <taxon>Paxillaceae</taxon>
        <taxon>Paxillus</taxon>
    </lineage>
</organism>
<evidence type="ECO:0000313" key="3">
    <source>
        <dbReference type="EMBL" id="KIJ14340.1"/>
    </source>
</evidence>
<dbReference type="OrthoDB" id="6511923at2759"/>
<evidence type="ECO:0000256" key="1">
    <source>
        <dbReference type="SAM" id="MobiDB-lite"/>
    </source>
</evidence>
<keyword evidence="4" id="KW-1185">Reference proteome</keyword>
<name>A0A0C9TFF0_PAXIN</name>
<dbReference type="Gene3D" id="1.10.510.10">
    <property type="entry name" value="Transferase(Phosphotransferase) domain 1"/>
    <property type="match status" value="1"/>
</dbReference>
<evidence type="ECO:0000313" key="4">
    <source>
        <dbReference type="Proteomes" id="UP000053647"/>
    </source>
</evidence>
<feature type="region of interest" description="Disordered" evidence="1">
    <location>
        <begin position="548"/>
        <end position="580"/>
    </location>
</feature>
<reference evidence="4" key="2">
    <citation type="submission" date="2015-01" db="EMBL/GenBank/DDBJ databases">
        <title>Evolutionary Origins and Diversification of the Mycorrhizal Mutualists.</title>
        <authorList>
            <consortium name="DOE Joint Genome Institute"/>
            <consortium name="Mycorrhizal Genomics Consortium"/>
            <person name="Kohler A."/>
            <person name="Kuo A."/>
            <person name="Nagy L.G."/>
            <person name="Floudas D."/>
            <person name="Copeland A."/>
            <person name="Barry K.W."/>
            <person name="Cichocki N."/>
            <person name="Veneault-Fourrey C."/>
            <person name="LaButti K."/>
            <person name="Lindquist E.A."/>
            <person name="Lipzen A."/>
            <person name="Lundell T."/>
            <person name="Morin E."/>
            <person name="Murat C."/>
            <person name="Riley R."/>
            <person name="Ohm R."/>
            <person name="Sun H."/>
            <person name="Tunlid A."/>
            <person name="Henrissat B."/>
            <person name="Grigoriev I.V."/>
            <person name="Hibbett D.S."/>
            <person name="Martin F."/>
        </authorList>
    </citation>
    <scope>NUCLEOTIDE SEQUENCE [LARGE SCALE GENOMIC DNA]</scope>
    <source>
        <strain evidence="4">ATCC 200175</strain>
    </source>
</reference>
<dbReference type="SMART" id="SM00220">
    <property type="entry name" value="S_TKc"/>
    <property type="match status" value="1"/>
</dbReference>
<accession>A0A0C9TFF0</accession>
<dbReference type="GO" id="GO:0004672">
    <property type="term" value="F:protein kinase activity"/>
    <property type="evidence" value="ECO:0007669"/>
    <property type="project" value="InterPro"/>
</dbReference>
<evidence type="ECO:0000259" key="2">
    <source>
        <dbReference type="PROSITE" id="PS50011"/>
    </source>
</evidence>
<dbReference type="GO" id="GO:0005524">
    <property type="term" value="F:ATP binding"/>
    <property type="evidence" value="ECO:0007669"/>
    <property type="project" value="InterPro"/>
</dbReference>
<dbReference type="Pfam" id="PF00069">
    <property type="entry name" value="Pkinase"/>
    <property type="match status" value="1"/>
</dbReference>
<reference evidence="3 4" key="1">
    <citation type="submission" date="2014-06" db="EMBL/GenBank/DDBJ databases">
        <authorList>
            <consortium name="DOE Joint Genome Institute"/>
            <person name="Kuo A."/>
            <person name="Kohler A."/>
            <person name="Nagy L.G."/>
            <person name="Floudas D."/>
            <person name="Copeland A."/>
            <person name="Barry K.W."/>
            <person name="Cichocki N."/>
            <person name="Veneault-Fourrey C."/>
            <person name="LaButti K."/>
            <person name="Lindquist E.A."/>
            <person name="Lipzen A."/>
            <person name="Lundell T."/>
            <person name="Morin E."/>
            <person name="Murat C."/>
            <person name="Sun H."/>
            <person name="Tunlid A."/>
            <person name="Henrissat B."/>
            <person name="Grigoriev I.V."/>
            <person name="Hibbett D.S."/>
            <person name="Martin F."/>
            <person name="Nordberg H.P."/>
            <person name="Cantor M.N."/>
            <person name="Hua S.X."/>
        </authorList>
    </citation>
    <scope>NUCLEOTIDE SEQUENCE [LARGE SCALE GENOMIC DNA]</scope>
    <source>
        <strain evidence="3 4">ATCC 200175</strain>
    </source>
</reference>
<dbReference type="AlphaFoldDB" id="A0A0C9TFF0"/>
<dbReference type="Proteomes" id="UP000053647">
    <property type="component" value="Unassembled WGS sequence"/>
</dbReference>
<dbReference type="InterPro" id="IPR050235">
    <property type="entry name" value="CK1_Ser-Thr_kinase"/>
</dbReference>
<dbReference type="PANTHER" id="PTHR11909">
    <property type="entry name" value="CASEIN KINASE-RELATED"/>
    <property type="match status" value="1"/>
</dbReference>
<dbReference type="SUPFAM" id="SSF56112">
    <property type="entry name" value="Protein kinase-like (PK-like)"/>
    <property type="match status" value="1"/>
</dbReference>
<dbReference type="InterPro" id="IPR011009">
    <property type="entry name" value="Kinase-like_dom_sf"/>
</dbReference>
<gene>
    <name evidence="3" type="ORF">PAXINDRAFT_156233</name>
</gene>
<dbReference type="HOGENOM" id="CLU_026874_0_0_1"/>
<dbReference type="EMBL" id="KN819344">
    <property type="protein sequence ID" value="KIJ14340.1"/>
    <property type="molecule type" value="Genomic_DNA"/>
</dbReference>
<sequence length="580" mass="65114">MRSGLVFRALDTTSGTSLAVKKSRVSLRIQRTLLHYEAKVLQALSGHPAIPTLFGYGRFSHFEYLGMELGGKSVGDIIKHNEGHGVQLKTVILLALQTISALQHIHSRGLIHRDVKPDHMLLSLRDSSRIIFVDYGIACPRPQASSTKRYDPELERRQVVGTLKWASLNAHNGLHLSWRDDLISLAYALLFLLRGSLPWVSTPKGSTTVGAAVRLRLAKEKWSGSQLAQGYPAEFGYFLDQTKDLEFDETPPYERYMELFEDLYRRSGFSNTDKSFDWTPVTTSPSGFLGELFVYLSDITRPLLTSNPEADRESKEKFQCNHQLVPGQIIVAQLMPEVSVLGVMPDDDIWSMVERKASPARRPAVVLKVFTSEDGLQHVTLATLARGNDPLSGQSVPFGPGQLETVPSWPFDDTYCYVFPRPMSFVIGMAQGDSEYRVREEHVSLLQQKLGEVTPNEQMLDASDRQVLEYMEGRDDEPVLVSIEPLTLSIDGLDWTGTRGWFDEIKFIHTTRAKDKGYPWAYPASADSDSEGYLSDSYIPMDGVEWDDRQEERSETLTLRTLPSGLPLGGEEPIPRITET</sequence>
<dbReference type="PROSITE" id="PS50011">
    <property type="entry name" value="PROTEIN_KINASE_DOM"/>
    <property type="match status" value="1"/>
</dbReference>
<proteinExistence type="predicted"/>
<protein>
    <recommendedName>
        <fullName evidence="2">Protein kinase domain-containing protein</fullName>
    </recommendedName>
</protein>